<dbReference type="InterPro" id="IPR003731">
    <property type="entry name" value="Di-Nase_FeMo-co_biosynth"/>
</dbReference>
<feature type="transmembrane region" description="Helical" evidence="1">
    <location>
        <begin position="80"/>
        <end position="101"/>
    </location>
</feature>
<reference evidence="3 4" key="1">
    <citation type="journal article" date="2013" name="Appl. Environ. Microbiol.">
        <title>Variation of the Virus-Related Elements within Syntenic Genomes of the Hyperthermophilic Archaeon Aeropyrum.</title>
        <authorList>
            <person name="Daifuku T."/>
            <person name="Yoshida T."/>
            <person name="Kitamura T."/>
            <person name="Kawaichi S."/>
            <person name="Inoue T."/>
            <person name="Nomura K."/>
            <person name="Yoshida Y."/>
            <person name="Kuno S."/>
            <person name="Sako Y."/>
        </authorList>
    </citation>
    <scope>NUCLEOTIDE SEQUENCE [LARGE SCALE GENOMIC DNA]</scope>
    <source>
        <strain evidence="3 4">SY1</strain>
    </source>
</reference>
<sequence length="150" mass="16206">MKIAIASEKAGETGYRVAGGHFAHAPLFLIYKLEKGAPKLEEVRENPLALMPDEDAGEHSHHHHGGFHGPSKYKFLRDKVLSDINLIIAGGACMTSIAFFLGEGVSLAFADPSTPAEEVLKAAVEKASEGRLPELSVYAWGRLVDPDEIE</sequence>
<dbReference type="Proteomes" id="UP000016887">
    <property type="component" value="Chromosome"/>
</dbReference>
<keyword evidence="4" id="KW-1185">Reference proteome</keyword>
<dbReference type="eggNOG" id="arCOG02737">
    <property type="taxonomic scope" value="Archaea"/>
</dbReference>
<dbReference type="Pfam" id="PF02579">
    <property type="entry name" value="Nitro_FeMo-Co"/>
    <property type="match status" value="1"/>
</dbReference>
<dbReference type="AlphaFoldDB" id="U3TBU8"/>
<accession>U3TBU8</accession>
<keyword evidence="1" id="KW-0472">Membrane</keyword>
<dbReference type="KEGG" id="acj:ACAM_0051"/>
<protein>
    <recommendedName>
        <fullName evidence="2">Dinitrogenase iron-molybdenum cofactor biosynthesis domain-containing protein</fullName>
    </recommendedName>
</protein>
<dbReference type="EMBL" id="AP012489">
    <property type="protein sequence ID" value="BAN89520.1"/>
    <property type="molecule type" value="Genomic_DNA"/>
</dbReference>
<dbReference type="GeneID" id="17109619"/>
<evidence type="ECO:0000259" key="2">
    <source>
        <dbReference type="Pfam" id="PF02579"/>
    </source>
</evidence>
<dbReference type="SUPFAM" id="SSF53146">
    <property type="entry name" value="Nitrogenase accessory factor-like"/>
    <property type="match status" value="1"/>
</dbReference>
<gene>
    <name evidence="3" type="ORF">ACAM_0051</name>
</gene>
<dbReference type="RefSeq" id="WP_022540801.1">
    <property type="nucleotide sequence ID" value="NC_022521.1"/>
</dbReference>
<dbReference type="InterPro" id="IPR036105">
    <property type="entry name" value="DiNase_FeMo-co_biosyn_sf"/>
</dbReference>
<feature type="domain" description="Dinitrogenase iron-molybdenum cofactor biosynthesis" evidence="2">
    <location>
        <begin position="20"/>
        <end position="123"/>
    </location>
</feature>
<keyword evidence="1" id="KW-1133">Transmembrane helix</keyword>
<evidence type="ECO:0000313" key="4">
    <source>
        <dbReference type="Proteomes" id="UP000016887"/>
    </source>
</evidence>
<keyword evidence="1" id="KW-0812">Transmembrane</keyword>
<proteinExistence type="predicted"/>
<dbReference type="STRING" id="1198449.ACAM_0051"/>
<dbReference type="Gene3D" id="3.30.420.130">
    <property type="entry name" value="Dinitrogenase iron-molybdenum cofactor biosynthesis domain"/>
    <property type="match status" value="1"/>
</dbReference>
<evidence type="ECO:0000256" key="1">
    <source>
        <dbReference type="SAM" id="Phobius"/>
    </source>
</evidence>
<organism evidence="3 4">
    <name type="scientific">Aeropyrum camini SY1 = JCM 12091</name>
    <dbReference type="NCBI Taxonomy" id="1198449"/>
    <lineage>
        <taxon>Archaea</taxon>
        <taxon>Thermoproteota</taxon>
        <taxon>Thermoprotei</taxon>
        <taxon>Desulfurococcales</taxon>
        <taxon>Desulfurococcaceae</taxon>
        <taxon>Aeropyrum</taxon>
    </lineage>
</organism>
<evidence type="ECO:0000313" key="3">
    <source>
        <dbReference type="EMBL" id="BAN89520.1"/>
    </source>
</evidence>
<name>U3TBU8_9CREN</name>